<dbReference type="KEGG" id="tet:TTHERM_00492630"/>
<dbReference type="InParanoid" id="I7MLR1"/>
<dbReference type="AlphaFoldDB" id="I7MLR1"/>
<organism evidence="1 2">
    <name type="scientific">Tetrahymena thermophila (strain SB210)</name>
    <dbReference type="NCBI Taxonomy" id="312017"/>
    <lineage>
        <taxon>Eukaryota</taxon>
        <taxon>Sar</taxon>
        <taxon>Alveolata</taxon>
        <taxon>Ciliophora</taxon>
        <taxon>Intramacronucleata</taxon>
        <taxon>Oligohymenophorea</taxon>
        <taxon>Hymenostomatida</taxon>
        <taxon>Tetrahymenina</taxon>
        <taxon>Tetrahymenidae</taxon>
        <taxon>Tetrahymena</taxon>
    </lineage>
</organism>
<protein>
    <submittedName>
        <fullName evidence="1">Uncharacterized protein</fullName>
    </submittedName>
</protein>
<sequence length="483" mass="57030">MDIESVDTDYLLESSSESENMFSSSSFQTLEKFYLNEAQNGSTYQYNQALNNSKPHFYHETQLYTKYMNQNKREFSHLQNEDVFQLSDSESFSDKINILTNLTDLNKSQIPQINAQMPTSSPEQRQRNFQSLKIVKSKITIAVDINKDENQNFQKNNSSKLFSPLSELYNIFAQNVVINNEQNSHFNHFSYLNSHKIPTKVQLLNSLGTLEVFLNSKENVDVNQSLVIQKLSPFHIQESSQFSQAIQKYSSHLKLFQEKQDLLKYNQITNSFSKKLETKFNEFEIIQQQKLKEISKTNCFYSYSLFQFNVKKFEIEQTKIGYSESLLALLGLDYQQAKQYILRKGIFEYTNQFNIQEQYFKYISKLFGEDVKNSFKVALQTFDGFELNTVNIQHAIVDIDSENPFLGYNQVLFVNTYQISENLIQNLISLRQKHKEQVNQRLIELEEDLYYSMESNIFLQKYYKNQTENYLMYSKRAKYRNIN</sequence>
<evidence type="ECO:0000313" key="2">
    <source>
        <dbReference type="Proteomes" id="UP000009168"/>
    </source>
</evidence>
<name>I7MLR1_TETTS</name>
<dbReference type="RefSeq" id="XP_001023155.1">
    <property type="nucleotide sequence ID" value="XM_001023155.1"/>
</dbReference>
<keyword evidence="2" id="KW-1185">Reference proteome</keyword>
<accession>I7MLR1</accession>
<proteinExistence type="predicted"/>
<dbReference type="HOGENOM" id="CLU_565627_0_0_1"/>
<dbReference type="Proteomes" id="UP000009168">
    <property type="component" value="Unassembled WGS sequence"/>
</dbReference>
<evidence type="ECO:0000313" key="1">
    <source>
        <dbReference type="EMBL" id="EAS02910.1"/>
    </source>
</evidence>
<dbReference type="EMBL" id="GG662512">
    <property type="protein sequence ID" value="EAS02910.1"/>
    <property type="molecule type" value="Genomic_DNA"/>
</dbReference>
<reference evidence="2" key="1">
    <citation type="journal article" date="2006" name="PLoS Biol.">
        <title>Macronuclear genome sequence of the ciliate Tetrahymena thermophila, a model eukaryote.</title>
        <authorList>
            <person name="Eisen J.A."/>
            <person name="Coyne R.S."/>
            <person name="Wu M."/>
            <person name="Wu D."/>
            <person name="Thiagarajan M."/>
            <person name="Wortman J.R."/>
            <person name="Badger J.H."/>
            <person name="Ren Q."/>
            <person name="Amedeo P."/>
            <person name="Jones K.M."/>
            <person name="Tallon L.J."/>
            <person name="Delcher A.L."/>
            <person name="Salzberg S.L."/>
            <person name="Silva J.C."/>
            <person name="Haas B.J."/>
            <person name="Majoros W.H."/>
            <person name="Farzad M."/>
            <person name="Carlton J.M."/>
            <person name="Smith R.K. Jr."/>
            <person name="Garg J."/>
            <person name="Pearlman R.E."/>
            <person name="Karrer K.M."/>
            <person name="Sun L."/>
            <person name="Manning G."/>
            <person name="Elde N.C."/>
            <person name="Turkewitz A.P."/>
            <person name="Asai D.J."/>
            <person name="Wilkes D.E."/>
            <person name="Wang Y."/>
            <person name="Cai H."/>
            <person name="Collins K."/>
            <person name="Stewart B.A."/>
            <person name="Lee S.R."/>
            <person name="Wilamowska K."/>
            <person name="Weinberg Z."/>
            <person name="Ruzzo W.L."/>
            <person name="Wloga D."/>
            <person name="Gaertig J."/>
            <person name="Frankel J."/>
            <person name="Tsao C.-C."/>
            <person name="Gorovsky M.A."/>
            <person name="Keeling P.J."/>
            <person name="Waller R.F."/>
            <person name="Patron N.J."/>
            <person name="Cherry J.M."/>
            <person name="Stover N.A."/>
            <person name="Krieger C.J."/>
            <person name="del Toro C."/>
            <person name="Ryder H.F."/>
            <person name="Williamson S.C."/>
            <person name="Barbeau R.A."/>
            <person name="Hamilton E.P."/>
            <person name="Orias E."/>
        </authorList>
    </citation>
    <scope>NUCLEOTIDE SEQUENCE [LARGE SCALE GENOMIC DNA]</scope>
    <source>
        <strain evidence="2">SB210</strain>
    </source>
</reference>
<gene>
    <name evidence="1" type="ORF">TTHERM_00492630</name>
</gene>
<dbReference type="GeneID" id="7835750"/>